<keyword evidence="7" id="KW-0013">ADP-ribosylation</keyword>
<keyword evidence="12" id="KW-0804">Transcription</keyword>
<evidence type="ECO:0000259" key="15">
    <source>
        <dbReference type="PROSITE" id="PS50112"/>
    </source>
</evidence>
<evidence type="ECO:0000259" key="16">
    <source>
        <dbReference type="PROSITE" id="PS50888"/>
    </source>
</evidence>
<dbReference type="InterPro" id="IPR011598">
    <property type="entry name" value="bHLH_dom"/>
</dbReference>
<feature type="region of interest" description="Disordered" evidence="14">
    <location>
        <begin position="1"/>
        <end position="32"/>
    </location>
</feature>
<keyword evidence="6" id="KW-0677">Repeat</keyword>
<evidence type="ECO:0000256" key="6">
    <source>
        <dbReference type="ARBA" id="ARBA00022737"/>
    </source>
</evidence>
<dbReference type="GO" id="GO:0005737">
    <property type="term" value="C:cytoplasm"/>
    <property type="evidence" value="ECO:0007669"/>
    <property type="project" value="UniProtKB-SubCell"/>
</dbReference>
<dbReference type="GO" id="GO:0046983">
    <property type="term" value="F:protein dimerization activity"/>
    <property type="evidence" value="ECO:0007669"/>
    <property type="project" value="InterPro"/>
</dbReference>
<dbReference type="FunFam" id="3.30.450.20:FF:000035">
    <property type="entry name" value="Aryl hydrocarbon receptor"/>
    <property type="match status" value="1"/>
</dbReference>
<accession>A0A8B9CHL5</accession>
<dbReference type="GO" id="GO:0006805">
    <property type="term" value="P:xenobiotic metabolic process"/>
    <property type="evidence" value="ECO:0007669"/>
    <property type="project" value="InterPro"/>
</dbReference>
<dbReference type="SUPFAM" id="SSF55785">
    <property type="entry name" value="PYP-like sensor domain (PAS domain)"/>
    <property type="match status" value="2"/>
</dbReference>
<keyword evidence="11" id="KW-0010">Activator</keyword>
<evidence type="ECO:0000256" key="5">
    <source>
        <dbReference type="ARBA" id="ARBA00022491"/>
    </source>
</evidence>
<evidence type="ECO:0000256" key="4">
    <source>
        <dbReference type="ARBA" id="ARBA00022490"/>
    </source>
</evidence>
<evidence type="ECO:0000313" key="18">
    <source>
        <dbReference type="Proteomes" id="UP000694426"/>
    </source>
</evidence>
<dbReference type="GO" id="GO:0000976">
    <property type="term" value="F:transcription cis-regulatory region binding"/>
    <property type="evidence" value="ECO:0007669"/>
    <property type="project" value="TreeGrafter"/>
</dbReference>
<evidence type="ECO:0000256" key="3">
    <source>
        <dbReference type="ARBA" id="ARBA00015909"/>
    </source>
</evidence>
<dbReference type="CDD" id="cd00130">
    <property type="entry name" value="PAS"/>
    <property type="match status" value="2"/>
</dbReference>
<evidence type="ECO:0000256" key="2">
    <source>
        <dbReference type="ARBA" id="ARBA00004496"/>
    </source>
</evidence>
<keyword evidence="9" id="KW-0090">Biological rhythms</keyword>
<feature type="compositionally biased region" description="Basic and acidic residues" evidence="14">
    <location>
        <begin position="460"/>
        <end position="470"/>
    </location>
</feature>
<feature type="region of interest" description="Disordered" evidence="14">
    <location>
        <begin position="447"/>
        <end position="470"/>
    </location>
</feature>
<dbReference type="GO" id="GO:0048511">
    <property type="term" value="P:rhythmic process"/>
    <property type="evidence" value="ECO:0007669"/>
    <property type="project" value="UniProtKB-KW"/>
</dbReference>
<dbReference type="Gene3D" id="4.10.280.10">
    <property type="entry name" value="Helix-loop-helix DNA-binding domain"/>
    <property type="match status" value="1"/>
</dbReference>
<dbReference type="GO" id="GO:1904613">
    <property type="term" value="P:cellular response to 2,3,7,8-tetrachlorodibenzodioxine"/>
    <property type="evidence" value="ECO:0007669"/>
    <property type="project" value="UniProtKB-ARBA"/>
</dbReference>
<keyword evidence="8" id="KW-0805">Transcription regulation</keyword>
<evidence type="ECO:0000256" key="14">
    <source>
        <dbReference type="SAM" id="MobiDB-lite"/>
    </source>
</evidence>
<reference evidence="17" key="1">
    <citation type="submission" date="2025-08" db="UniProtKB">
        <authorList>
            <consortium name="Ensembl"/>
        </authorList>
    </citation>
    <scope>IDENTIFICATION</scope>
</reference>
<dbReference type="SUPFAM" id="SSF47459">
    <property type="entry name" value="HLH, helix-loop-helix DNA-binding domain"/>
    <property type="match status" value="1"/>
</dbReference>
<dbReference type="SMART" id="SM00091">
    <property type="entry name" value="PAS"/>
    <property type="match status" value="2"/>
</dbReference>
<protein>
    <recommendedName>
        <fullName evidence="3">Aryl hydrocarbon receptor</fullName>
    </recommendedName>
</protein>
<feature type="domain" description="PAS" evidence="15">
    <location>
        <begin position="114"/>
        <end position="177"/>
    </location>
</feature>
<reference evidence="17" key="2">
    <citation type="submission" date="2025-09" db="UniProtKB">
        <authorList>
            <consortium name="Ensembl"/>
        </authorList>
    </citation>
    <scope>IDENTIFICATION</scope>
</reference>
<keyword evidence="10" id="KW-0238">DNA-binding</keyword>
<dbReference type="InterPro" id="IPR013767">
    <property type="entry name" value="PAS_fold"/>
</dbReference>
<dbReference type="SMART" id="SM00353">
    <property type="entry name" value="HLH"/>
    <property type="match status" value="1"/>
</dbReference>
<dbReference type="Pfam" id="PF00010">
    <property type="entry name" value="HLH"/>
    <property type="match status" value="1"/>
</dbReference>
<dbReference type="Ensembl" id="ENSABRT00000026236.1">
    <property type="protein sequence ID" value="ENSABRP00000018603.1"/>
    <property type="gene ID" value="ENSABRG00000015995.1"/>
</dbReference>
<dbReference type="FunFam" id="4.10.280.10:FF:000024">
    <property type="entry name" value="Aryl hydrocarbon receptor 2"/>
    <property type="match status" value="1"/>
</dbReference>
<dbReference type="Proteomes" id="UP000694426">
    <property type="component" value="Unplaced"/>
</dbReference>
<comment type="subcellular location">
    <subcellularLocation>
        <location evidence="2">Cytoplasm</location>
    </subcellularLocation>
    <subcellularLocation>
        <location evidence="1">Nucleus</location>
    </subcellularLocation>
</comment>
<organism evidence="17 18">
    <name type="scientific">Anser brachyrhynchus</name>
    <name type="common">Pink-footed goose</name>
    <dbReference type="NCBI Taxonomy" id="132585"/>
    <lineage>
        <taxon>Eukaryota</taxon>
        <taxon>Metazoa</taxon>
        <taxon>Chordata</taxon>
        <taxon>Craniata</taxon>
        <taxon>Vertebrata</taxon>
        <taxon>Euteleostomi</taxon>
        <taxon>Archelosauria</taxon>
        <taxon>Archosauria</taxon>
        <taxon>Dinosauria</taxon>
        <taxon>Saurischia</taxon>
        <taxon>Theropoda</taxon>
        <taxon>Coelurosauria</taxon>
        <taxon>Aves</taxon>
        <taxon>Neognathae</taxon>
        <taxon>Galloanserae</taxon>
        <taxon>Anseriformes</taxon>
        <taxon>Anatidae</taxon>
        <taxon>Anserinae</taxon>
        <taxon>Anser</taxon>
    </lineage>
</organism>
<dbReference type="GO" id="GO:0034751">
    <property type="term" value="C:aryl hydrocarbon receptor complex"/>
    <property type="evidence" value="ECO:0007669"/>
    <property type="project" value="TreeGrafter"/>
</dbReference>
<dbReference type="FunFam" id="3.30.450.20:FF:000019">
    <property type="entry name" value="Aryl hydrocarbon receptor 1"/>
    <property type="match status" value="1"/>
</dbReference>
<keyword evidence="18" id="KW-1185">Reference proteome</keyword>
<proteinExistence type="predicted"/>
<evidence type="ECO:0000256" key="7">
    <source>
        <dbReference type="ARBA" id="ARBA00022765"/>
    </source>
</evidence>
<keyword evidence="4" id="KW-0963">Cytoplasm</keyword>
<dbReference type="GO" id="GO:0005634">
    <property type="term" value="C:nucleus"/>
    <property type="evidence" value="ECO:0007669"/>
    <property type="project" value="UniProtKB-SubCell"/>
</dbReference>
<dbReference type="PROSITE" id="PS50112">
    <property type="entry name" value="PAS"/>
    <property type="match status" value="1"/>
</dbReference>
<dbReference type="InterPro" id="IPR039091">
    <property type="entry name" value="AHR/AHRR"/>
</dbReference>
<evidence type="ECO:0000313" key="17">
    <source>
        <dbReference type="Ensembl" id="ENSABRP00000018603.1"/>
    </source>
</evidence>
<sequence length="945" mass="101404">MYAGRKRKKPVPKSPKPPPPEGVKSNPSKRHRDRLNQELNKLTGLLPFPEDVCTRLDKLSILRLVVGYLKVKSYLTAAGTGVGDCVRDQPRAPGGNRWTHLQVNRELFPEGDLLLQALNGFVITVTGDGYIFYVSPTVQNYLGFHQSDLIYQSIFELIHTDDRAAFRCQLHQAVPDECSTAGSPQHCRPERLCFMERSFTCRLRCLLDNSSGFLALNFHGRLKLLLGQQKRASVVPPPLALFAIATPLQPLSILELRTKTLMFQTKHKLDFTPMACDSRGKVILGYTETELCRRGSGYQFVHAADMMYCAENHVKMMKTGESGLTVFRLLTKKGVWVWVQANARLVYKGGQPDFIIARQRALSNEEGEEHLRKRNLQLPFSFATGEAVLYGNDLPDFLDSLQAEEEFQTKTDSQVEQHAVDPNSILGAMMKQDASIYISHTDDVPQFSLPDLDAEPGGPSRDEKASDAKEDSNSLLVVIETLFEKSKVDGNICQTLQSISMDNVELQQWEDTLLSLGAEDSPSQDVGESVGNEVGSYVEQMLSREGAGRSTDLPCCSASSCSEQGSSAARFQHCWATNLAAPLAFQDLPQPQAAGAQGQGAAVSLASVMPEGSSARPGEPILFHPASLGGRTVLDALGSSSEPPASLQLANPGKEFQAGLSTSVPTDSVPPKGQSQSRCALMASSCPPPLDSSALVTRWHDIPVWANPALALGQSMSPGGCPSDAWVAAAPKQLEMAGAHLESQAPMASSTQSPPGAGLWLLPPGPAPCPAQGVCEHLQDQDTAFPVLPGASQLPAGGGFPEQPLVMPPAQLGARWGGEQAVLGEDAWSQHQGLVLGTSPGPGTHQMDHAVLHHCGYGNSEGVFRHEGVFLKDATETSASQPVPCHPGAPAGLGLRCSASLPRELGATAASCEPGTSFPPASSVGRRPPCACRVQLKVRCEGCGT</sequence>
<dbReference type="CDD" id="cd19696">
    <property type="entry name" value="bHLH-PAS_AhR_like"/>
    <property type="match status" value="1"/>
</dbReference>
<evidence type="ECO:0000256" key="8">
    <source>
        <dbReference type="ARBA" id="ARBA00023015"/>
    </source>
</evidence>
<feature type="compositionally biased region" description="Basic residues" evidence="14">
    <location>
        <begin position="1"/>
        <end position="11"/>
    </location>
</feature>
<feature type="compositionally biased region" description="Pro residues" evidence="14">
    <location>
        <begin position="12"/>
        <end position="21"/>
    </location>
</feature>
<evidence type="ECO:0000256" key="13">
    <source>
        <dbReference type="ARBA" id="ARBA00023242"/>
    </source>
</evidence>
<dbReference type="GO" id="GO:0004879">
    <property type="term" value="F:nuclear receptor activity"/>
    <property type="evidence" value="ECO:0007669"/>
    <property type="project" value="UniProtKB-ARBA"/>
</dbReference>
<dbReference type="PANTHER" id="PTHR10649:SF17">
    <property type="entry name" value="ARYL HYDROCARBON RECEPTOR 2"/>
    <property type="match status" value="1"/>
</dbReference>
<dbReference type="AlphaFoldDB" id="A0A8B9CHL5"/>
<evidence type="ECO:0000256" key="1">
    <source>
        <dbReference type="ARBA" id="ARBA00004123"/>
    </source>
</evidence>
<dbReference type="Pfam" id="PF14598">
    <property type="entry name" value="PAS_11"/>
    <property type="match status" value="1"/>
</dbReference>
<dbReference type="InterPro" id="IPR036638">
    <property type="entry name" value="HLH_DNA-bd_sf"/>
</dbReference>
<evidence type="ECO:0000256" key="9">
    <source>
        <dbReference type="ARBA" id="ARBA00023108"/>
    </source>
</evidence>
<dbReference type="InterPro" id="IPR000014">
    <property type="entry name" value="PAS"/>
</dbReference>
<keyword evidence="5" id="KW-0678">Repressor</keyword>
<dbReference type="PROSITE" id="PS50888">
    <property type="entry name" value="BHLH"/>
    <property type="match status" value="1"/>
</dbReference>
<dbReference type="Pfam" id="PF00989">
    <property type="entry name" value="PAS"/>
    <property type="match status" value="1"/>
</dbReference>
<keyword evidence="13" id="KW-0539">Nucleus</keyword>
<feature type="domain" description="BHLH" evidence="16">
    <location>
        <begin position="19"/>
        <end position="72"/>
    </location>
</feature>
<evidence type="ECO:0000256" key="12">
    <source>
        <dbReference type="ARBA" id="ARBA00023163"/>
    </source>
</evidence>
<dbReference type="Gene3D" id="3.30.450.20">
    <property type="entry name" value="PAS domain"/>
    <property type="match status" value="2"/>
</dbReference>
<dbReference type="InterPro" id="IPR035965">
    <property type="entry name" value="PAS-like_dom_sf"/>
</dbReference>
<evidence type="ECO:0000256" key="11">
    <source>
        <dbReference type="ARBA" id="ARBA00023159"/>
    </source>
</evidence>
<evidence type="ECO:0000256" key="10">
    <source>
        <dbReference type="ARBA" id="ARBA00023125"/>
    </source>
</evidence>
<name>A0A8B9CHL5_9AVES</name>
<dbReference type="GeneTree" id="ENSGT00940000154486"/>
<dbReference type="PANTHER" id="PTHR10649">
    <property type="entry name" value="ARYL HYDROCARBON RECEPTOR"/>
    <property type="match status" value="1"/>
</dbReference>